<organism evidence="2 3">
    <name type="scientific">Clostridium neonatale</name>
    <dbReference type="NCBI Taxonomy" id="137838"/>
    <lineage>
        <taxon>Bacteria</taxon>
        <taxon>Bacillati</taxon>
        <taxon>Bacillota</taxon>
        <taxon>Clostridia</taxon>
        <taxon>Eubacteriales</taxon>
        <taxon>Clostridiaceae</taxon>
        <taxon>Clostridium</taxon>
    </lineage>
</organism>
<evidence type="ECO:0000313" key="2">
    <source>
        <dbReference type="EMBL" id="CAI3698080.1"/>
    </source>
</evidence>
<dbReference type="AlphaFoldDB" id="A0AAD2DHU6"/>
<keyword evidence="1" id="KW-0812">Transmembrane</keyword>
<accession>A0AAD2DHU6</accession>
<feature type="transmembrane region" description="Helical" evidence="1">
    <location>
        <begin position="67"/>
        <end position="85"/>
    </location>
</feature>
<evidence type="ECO:0000313" key="3">
    <source>
        <dbReference type="Proteomes" id="UP001189143"/>
    </source>
</evidence>
<dbReference type="EMBL" id="CAMTCP010000300">
    <property type="protein sequence ID" value="CAI3698080.1"/>
    <property type="molecule type" value="Genomic_DNA"/>
</dbReference>
<feature type="transmembrane region" description="Helical" evidence="1">
    <location>
        <begin position="38"/>
        <end position="55"/>
    </location>
</feature>
<comment type="caution">
    <text evidence="2">The sequence shown here is derived from an EMBL/GenBank/DDBJ whole genome shotgun (WGS) entry which is preliminary data.</text>
</comment>
<evidence type="ECO:0000256" key="1">
    <source>
        <dbReference type="SAM" id="Phobius"/>
    </source>
</evidence>
<keyword evidence="1" id="KW-0472">Membrane</keyword>
<keyword evidence="1" id="KW-1133">Transmembrane helix</keyword>
<proteinExistence type="predicted"/>
<feature type="transmembrane region" description="Helical" evidence="1">
    <location>
        <begin position="7"/>
        <end position="26"/>
    </location>
</feature>
<dbReference type="RefSeq" id="WP_317048921.1">
    <property type="nucleotide sequence ID" value="NZ_CAMRXB010000047.1"/>
</dbReference>
<name>A0AAD2DHU6_9CLOT</name>
<sequence>MYNREKKLRIFSVIMCWMPFVFMIISDTLNFNNNIKNIISLIILLIDIVIIIIAIKISKNIKIGEKIFGIIGLTVAIVYTIYFVLKNFMY</sequence>
<reference evidence="2" key="1">
    <citation type="submission" date="2022-10" db="EMBL/GenBank/DDBJ databases">
        <authorList>
            <person name="Aires J."/>
            <person name="Mesa V."/>
        </authorList>
    </citation>
    <scope>NUCLEOTIDE SEQUENCE</scope>
    <source>
        <strain evidence="2">Clostridium neonatale JD116</strain>
    </source>
</reference>
<gene>
    <name evidence="2" type="ORF">CNEO2_970002</name>
</gene>
<protein>
    <submittedName>
        <fullName evidence="2">Uncharacterized protein</fullName>
    </submittedName>
</protein>
<dbReference type="Proteomes" id="UP001189143">
    <property type="component" value="Unassembled WGS sequence"/>
</dbReference>